<evidence type="ECO:0000313" key="2">
    <source>
        <dbReference type="EMBL" id="GIY50576.1"/>
    </source>
</evidence>
<dbReference type="AlphaFoldDB" id="A0AAV4TYA3"/>
<accession>A0AAV4TYA3</accession>
<keyword evidence="3" id="KW-1185">Reference proteome</keyword>
<organism evidence="2 3">
    <name type="scientific">Caerostris darwini</name>
    <dbReference type="NCBI Taxonomy" id="1538125"/>
    <lineage>
        <taxon>Eukaryota</taxon>
        <taxon>Metazoa</taxon>
        <taxon>Ecdysozoa</taxon>
        <taxon>Arthropoda</taxon>
        <taxon>Chelicerata</taxon>
        <taxon>Arachnida</taxon>
        <taxon>Araneae</taxon>
        <taxon>Araneomorphae</taxon>
        <taxon>Entelegynae</taxon>
        <taxon>Araneoidea</taxon>
        <taxon>Araneidae</taxon>
        <taxon>Caerostris</taxon>
    </lineage>
</organism>
<evidence type="ECO:0000313" key="3">
    <source>
        <dbReference type="Proteomes" id="UP001054837"/>
    </source>
</evidence>
<feature type="region of interest" description="Disordered" evidence="1">
    <location>
        <begin position="123"/>
        <end position="145"/>
    </location>
</feature>
<comment type="caution">
    <text evidence="2">The sequence shown here is derived from an EMBL/GenBank/DDBJ whole genome shotgun (WGS) entry which is preliminary data.</text>
</comment>
<sequence>MLFSPGIRFPFERREWKRLRSKNGTLQPCGDFSRAIHRGIPGYFFLLFASSGRKASSVCWGGPVKKAANWEFVAPQDARIMQIEGRRIIAFSTFLPSNEERLSSERFLSGPYSNVVWKEGRERQGRSGCAPASPGRREMISSPFE</sequence>
<reference evidence="2 3" key="1">
    <citation type="submission" date="2021-06" db="EMBL/GenBank/DDBJ databases">
        <title>Caerostris darwini draft genome.</title>
        <authorList>
            <person name="Kono N."/>
            <person name="Arakawa K."/>
        </authorList>
    </citation>
    <scope>NUCLEOTIDE SEQUENCE [LARGE SCALE GENOMIC DNA]</scope>
</reference>
<protein>
    <submittedName>
        <fullName evidence="2">Uncharacterized protein</fullName>
    </submittedName>
</protein>
<evidence type="ECO:0000256" key="1">
    <source>
        <dbReference type="SAM" id="MobiDB-lite"/>
    </source>
</evidence>
<gene>
    <name evidence="2" type="ORF">CDAR_379081</name>
</gene>
<dbReference type="Proteomes" id="UP001054837">
    <property type="component" value="Unassembled WGS sequence"/>
</dbReference>
<dbReference type="EMBL" id="BPLQ01010407">
    <property type="protein sequence ID" value="GIY50576.1"/>
    <property type="molecule type" value="Genomic_DNA"/>
</dbReference>
<proteinExistence type="predicted"/>
<name>A0AAV4TYA3_9ARAC</name>